<protein>
    <submittedName>
        <fullName evidence="2">Uncharacterized protein</fullName>
    </submittedName>
</protein>
<evidence type="ECO:0000256" key="1">
    <source>
        <dbReference type="SAM" id="MobiDB-lite"/>
    </source>
</evidence>
<feature type="compositionally biased region" description="Low complexity" evidence="1">
    <location>
        <begin position="110"/>
        <end position="124"/>
    </location>
</feature>
<feature type="region of interest" description="Disordered" evidence="1">
    <location>
        <begin position="67"/>
        <end position="210"/>
    </location>
</feature>
<dbReference type="AlphaFoldDB" id="A0AAD7IE03"/>
<name>A0AAD7IE03_9AGAR</name>
<keyword evidence="3" id="KW-1185">Reference proteome</keyword>
<organism evidence="2 3">
    <name type="scientific">Mycena maculata</name>
    <dbReference type="NCBI Taxonomy" id="230809"/>
    <lineage>
        <taxon>Eukaryota</taxon>
        <taxon>Fungi</taxon>
        <taxon>Dikarya</taxon>
        <taxon>Basidiomycota</taxon>
        <taxon>Agaricomycotina</taxon>
        <taxon>Agaricomycetes</taxon>
        <taxon>Agaricomycetidae</taxon>
        <taxon>Agaricales</taxon>
        <taxon>Marasmiineae</taxon>
        <taxon>Mycenaceae</taxon>
        <taxon>Mycena</taxon>
    </lineage>
</organism>
<reference evidence="2" key="1">
    <citation type="submission" date="2023-03" db="EMBL/GenBank/DDBJ databases">
        <title>Massive genome expansion in bonnet fungi (Mycena s.s.) driven by repeated elements and novel gene families across ecological guilds.</title>
        <authorList>
            <consortium name="Lawrence Berkeley National Laboratory"/>
            <person name="Harder C.B."/>
            <person name="Miyauchi S."/>
            <person name="Viragh M."/>
            <person name="Kuo A."/>
            <person name="Thoen E."/>
            <person name="Andreopoulos B."/>
            <person name="Lu D."/>
            <person name="Skrede I."/>
            <person name="Drula E."/>
            <person name="Henrissat B."/>
            <person name="Morin E."/>
            <person name="Kohler A."/>
            <person name="Barry K."/>
            <person name="LaButti K."/>
            <person name="Morin E."/>
            <person name="Salamov A."/>
            <person name="Lipzen A."/>
            <person name="Mereny Z."/>
            <person name="Hegedus B."/>
            <person name="Baldrian P."/>
            <person name="Stursova M."/>
            <person name="Weitz H."/>
            <person name="Taylor A."/>
            <person name="Grigoriev I.V."/>
            <person name="Nagy L.G."/>
            <person name="Martin F."/>
            <person name="Kauserud H."/>
        </authorList>
    </citation>
    <scope>NUCLEOTIDE SEQUENCE</scope>
    <source>
        <strain evidence="2">CBHHK188m</strain>
    </source>
</reference>
<comment type="caution">
    <text evidence="2">The sequence shown here is derived from an EMBL/GenBank/DDBJ whole genome shotgun (WGS) entry which is preliminary data.</text>
</comment>
<feature type="compositionally biased region" description="Polar residues" evidence="1">
    <location>
        <begin position="172"/>
        <end position="182"/>
    </location>
</feature>
<dbReference type="Proteomes" id="UP001215280">
    <property type="component" value="Unassembled WGS sequence"/>
</dbReference>
<proteinExistence type="predicted"/>
<evidence type="ECO:0000313" key="3">
    <source>
        <dbReference type="Proteomes" id="UP001215280"/>
    </source>
</evidence>
<evidence type="ECO:0000313" key="2">
    <source>
        <dbReference type="EMBL" id="KAJ7740957.1"/>
    </source>
</evidence>
<sequence length="210" mass="21700">MSDRLASGFLRGTTISTVSGGTFTEVHGNLNQTNYMSNQVTTAEYNYVPNGDINRYNSPTIVEFGRVGPPAVPTMPHNSSNADAAPKRAGRGSHSGVRMAPYDTGRGSEQPSSQPPRSRTSATPGHRGVAFPLNAGPSRPQSGVASGSGSGFRNAPRNCWAYTPPRMPSPAPTGSLSSNSTPGPVVEAMTDGASDDSDPSDTDSLGDSAT</sequence>
<dbReference type="EMBL" id="JARJLG010000125">
    <property type="protein sequence ID" value="KAJ7740957.1"/>
    <property type="molecule type" value="Genomic_DNA"/>
</dbReference>
<gene>
    <name evidence="2" type="ORF">DFH07DRAFT_943662</name>
</gene>
<accession>A0AAD7IE03</accession>